<dbReference type="AlphaFoldDB" id="E0IDW8"/>
<dbReference type="eggNOG" id="COG1388">
    <property type="taxonomic scope" value="Bacteria"/>
</dbReference>
<dbReference type="PROSITE" id="PS51782">
    <property type="entry name" value="LYSM"/>
    <property type="match status" value="2"/>
</dbReference>
<feature type="region of interest" description="Disordered" evidence="1">
    <location>
        <begin position="301"/>
        <end position="356"/>
    </location>
</feature>
<sequence length="593" mass="61781">MKIHIVKRGDTLYLIAQKYNVSVDEILKLNPSITNADVIDVGMKVKIPSHGGSGGSHAGGGNGIMHQHVVKQGDTLWKLSKAWGVSLNDLIKANPQLTNPNVLLTGDIVNIPKPHGSHAEQIVHQMNMEPVQNGTGAGSGHGHFSPSSILNNVQGLAGKIPTGIMPGKKPTGKTPTAPITKTPTAPIEESKPEALAPIAPTPLPAPLPAPIPAPLPAPAPAPIVLEKTYPVHVEYHTQNVHLFQQCGIPAVEAGAVYGVPHMPEVLPAGQGYGYGHPVAGVADEHCDPWGNPLVGGAFDQGQGYGMPDVSPAQVDPAQFGYGSPTQLSPANIGPEHHGYNSPLVSPANVGPEHHGYDSPLVSPANVSPDQYGYGSPLVSPANVSPDQYGYGSPLVSPANAGPDQYGYGSPLVSPANVGPDQYGYGSPLLSPANVGPDQYGYGSPLVSPANVGPDQYGYGSPLLSPANVGPDQYGYGSPLVSPANVGPDQYGYGYGSPLVSPSMTDPFAAGHSSWPYGAYPTWPVQAAVADKSCGCQGKGREEESKAEVQEAEAAPAKTVKRNPPRKPAKKVSVRNVVPRPVEHRRSKPWINDN</sequence>
<feature type="domain" description="LysM" evidence="2">
    <location>
        <begin position="2"/>
        <end position="47"/>
    </location>
</feature>
<dbReference type="InterPro" id="IPR036779">
    <property type="entry name" value="LysM_dom_sf"/>
</dbReference>
<gene>
    <name evidence="3" type="ORF">PaecuDRAFT_3859</name>
</gene>
<feature type="compositionally biased region" description="Basic residues" evidence="1">
    <location>
        <begin position="558"/>
        <end position="572"/>
    </location>
</feature>
<evidence type="ECO:0000313" key="3">
    <source>
        <dbReference type="EMBL" id="EFM09322.1"/>
    </source>
</evidence>
<feature type="region of interest" description="Disordered" evidence="1">
    <location>
        <begin position="163"/>
        <end position="185"/>
    </location>
</feature>
<dbReference type="PANTHER" id="PTHR33734:SF34">
    <property type="entry name" value="SPOIVD-ASSOCIATED FACTOR A"/>
    <property type="match status" value="1"/>
</dbReference>
<dbReference type="Gene3D" id="3.10.350.10">
    <property type="entry name" value="LysM domain"/>
    <property type="match status" value="2"/>
</dbReference>
<dbReference type="SUPFAM" id="SSF54106">
    <property type="entry name" value="LysM domain"/>
    <property type="match status" value="2"/>
</dbReference>
<dbReference type="PANTHER" id="PTHR33734">
    <property type="entry name" value="LYSM DOMAIN-CONTAINING GPI-ANCHORED PROTEIN 2"/>
    <property type="match status" value="1"/>
</dbReference>
<dbReference type="EMBL" id="AEDD01000011">
    <property type="protein sequence ID" value="EFM09322.1"/>
    <property type="molecule type" value="Genomic_DNA"/>
</dbReference>
<dbReference type="STRING" id="717606.PaecuDRAFT_3859"/>
<proteinExistence type="predicted"/>
<dbReference type="CDD" id="cd00118">
    <property type="entry name" value="LysM"/>
    <property type="match status" value="2"/>
</dbReference>
<dbReference type="OrthoDB" id="2033517at2"/>
<dbReference type="GO" id="GO:0008932">
    <property type="term" value="F:lytic endotransglycosylase activity"/>
    <property type="evidence" value="ECO:0007669"/>
    <property type="project" value="TreeGrafter"/>
</dbReference>
<name>E0IDW8_9BACL</name>
<evidence type="ECO:0000259" key="2">
    <source>
        <dbReference type="PROSITE" id="PS51782"/>
    </source>
</evidence>
<dbReference type="SMART" id="SM00257">
    <property type="entry name" value="LysM"/>
    <property type="match status" value="2"/>
</dbReference>
<dbReference type="RefSeq" id="WP_006039845.1">
    <property type="nucleotide sequence ID" value="NZ_AEDD01000011.1"/>
</dbReference>
<accession>E0IDW8</accession>
<evidence type="ECO:0000256" key="1">
    <source>
        <dbReference type="SAM" id="MobiDB-lite"/>
    </source>
</evidence>
<feature type="region of interest" description="Disordered" evidence="1">
    <location>
        <begin position="534"/>
        <end position="593"/>
    </location>
</feature>
<protein>
    <submittedName>
        <fullName evidence="3">Peptidoglycan-binding lysin domain protein</fullName>
    </submittedName>
</protein>
<dbReference type="Pfam" id="PF01476">
    <property type="entry name" value="LysM"/>
    <property type="match status" value="2"/>
</dbReference>
<reference evidence="3 4" key="1">
    <citation type="submission" date="2010-07" db="EMBL/GenBank/DDBJ databases">
        <title>The draft genome of Paenibacillus curdlanolyticus YK9.</title>
        <authorList>
            <consortium name="US DOE Joint Genome Institute (JGI-PGF)"/>
            <person name="Lucas S."/>
            <person name="Copeland A."/>
            <person name="Lapidus A."/>
            <person name="Cheng J.-F."/>
            <person name="Bruce D."/>
            <person name="Goodwin L."/>
            <person name="Pitluck S."/>
            <person name="Land M.L."/>
            <person name="Hauser L."/>
            <person name="Chang Y.-J."/>
            <person name="Jeffries C."/>
            <person name="Anderson I.J."/>
            <person name="Johnson E."/>
            <person name="Loganathan U."/>
            <person name="Mulhopadhyay B."/>
            <person name="Kyrpides N."/>
            <person name="Woyke T.J."/>
        </authorList>
    </citation>
    <scope>NUCLEOTIDE SEQUENCE [LARGE SCALE GENOMIC DNA]</scope>
    <source>
        <strain evidence="3 4">YK9</strain>
    </source>
</reference>
<evidence type="ECO:0000313" key="4">
    <source>
        <dbReference type="Proteomes" id="UP000005387"/>
    </source>
</evidence>
<dbReference type="Proteomes" id="UP000005387">
    <property type="component" value="Unassembled WGS sequence"/>
</dbReference>
<dbReference type="InterPro" id="IPR018392">
    <property type="entry name" value="LysM"/>
</dbReference>
<feature type="compositionally biased region" description="Basic and acidic residues" evidence="1">
    <location>
        <begin position="538"/>
        <end position="548"/>
    </location>
</feature>
<keyword evidence="4" id="KW-1185">Reference proteome</keyword>
<feature type="domain" description="LysM" evidence="2">
    <location>
        <begin position="66"/>
        <end position="111"/>
    </location>
</feature>
<organism evidence="3 4">
    <name type="scientific">Paenibacillus curdlanolyticus YK9</name>
    <dbReference type="NCBI Taxonomy" id="717606"/>
    <lineage>
        <taxon>Bacteria</taxon>
        <taxon>Bacillati</taxon>
        <taxon>Bacillota</taxon>
        <taxon>Bacilli</taxon>
        <taxon>Bacillales</taxon>
        <taxon>Paenibacillaceae</taxon>
        <taxon>Paenibacillus</taxon>
    </lineage>
</organism>